<evidence type="ECO:0000256" key="2">
    <source>
        <dbReference type="ARBA" id="ARBA00022801"/>
    </source>
</evidence>
<reference evidence="5" key="1">
    <citation type="journal article" date="2020" name="bioRxiv">
        <title>Comparative genomics of Chlamydomonas.</title>
        <authorList>
            <person name="Craig R.J."/>
            <person name="Hasan A.R."/>
            <person name="Ness R.W."/>
            <person name="Keightley P.D."/>
        </authorList>
    </citation>
    <scope>NUCLEOTIDE SEQUENCE</scope>
    <source>
        <strain evidence="5">CCAP 11/70</strain>
    </source>
</reference>
<gene>
    <name evidence="5" type="ORF">HYH03_003302</name>
</gene>
<dbReference type="AlphaFoldDB" id="A0A836C2Z2"/>
<dbReference type="PANTHER" id="PTHR10885:SF0">
    <property type="entry name" value="ISOPENTENYL-DIPHOSPHATE DELTA-ISOMERASE"/>
    <property type="match status" value="1"/>
</dbReference>
<dbReference type="InterPro" id="IPR015797">
    <property type="entry name" value="NUDIX_hydrolase-like_dom_sf"/>
</dbReference>
<dbReference type="OrthoDB" id="510307at2759"/>
<feature type="domain" description="Nudix hydrolase" evidence="4">
    <location>
        <begin position="83"/>
        <end position="216"/>
    </location>
</feature>
<dbReference type="InterPro" id="IPR000086">
    <property type="entry name" value="NUDIX_hydrolase_dom"/>
</dbReference>
<dbReference type="Proteomes" id="UP000612055">
    <property type="component" value="Unassembled WGS sequence"/>
</dbReference>
<evidence type="ECO:0000313" key="6">
    <source>
        <dbReference type="Proteomes" id="UP000612055"/>
    </source>
</evidence>
<dbReference type="Pfam" id="PF00293">
    <property type="entry name" value="NUDIX"/>
    <property type="match status" value="1"/>
</dbReference>
<comment type="caution">
    <text evidence="5">The sequence shown here is derived from an EMBL/GenBank/DDBJ whole genome shotgun (WGS) entry which is preliminary data.</text>
</comment>
<sequence>MLAARRGVAGCLSGPTQSPCSSRRLLPLRDRRAARELHISSSASAAAGAAEPSTKPVEYCVIVDEQNRVVGHEPRDVTVRNRLLGRGSYVLVSNGAGELLVSKRSSRKDVYPGHWDVVISGVVCRGEEYEDTAARELAEEIGVSEEAARAGLRRLVVFPYEDSSCHVWGCAFAYRHEGGPLRLQEEEVDWAGFKSWEEVQRMLAQERFTPVGRHILELVTRAGLWSQQ</sequence>
<dbReference type="GO" id="GO:0016787">
    <property type="term" value="F:hydrolase activity"/>
    <property type="evidence" value="ECO:0007669"/>
    <property type="project" value="UniProtKB-KW"/>
</dbReference>
<organism evidence="5 6">
    <name type="scientific">Edaphochlamys debaryana</name>
    <dbReference type="NCBI Taxonomy" id="47281"/>
    <lineage>
        <taxon>Eukaryota</taxon>
        <taxon>Viridiplantae</taxon>
        <taxon>Chlorophyta</taxon>
        <taxon>core chlorophytes</taxon>
        <taxon>Chlorophyceae</taxon>
        <taxon>CS clade</taxon>
        <taxon>Chlamydomonadales</taxon>
        <taxon>Chlamydomonadales incertae sedis</taxon>
        <taxon>Edaphochlamys</taxon>
    </lineage>
</organism>
<evidence type="ECO:0000259" key="4">
    <source>
        <dbReference type="PROSITE" id="PS51462"/>
    </source>
</evidence>
<evidence type="ECO:0000256" key="1">
    <source>
        <dbReference type="ARBA" id="ARBA00003951"/>
    </source>
</evidence>
<dbReference type="EMBL" id="JAEHOE010000009">
    <property type="protein sequence ID" value="KAG2498551.1"/>
    <property type="molecule type" value="Genomic_DNA"/>
</dbReference>
<keyword evidence="6" id="KW-1185">Reference proteome</keyword>
<protein>
    <recommendedName>
        <fullName evidence="4">Nudix hydrolase domain-containing protein</fullName>
    </recommendedName>
</protein>
<dbReference type="CDD" id="cd04697">
    <property type="entry name" value="NUDIX_Hydrolase"/>
    <property type="match status" value="1"/>
</dbReference>
<comment type="function">
    <text evidence="1">Catalyzes the 1,3-allylic rearrangement of the homoallylic substrate isopentenyl (IPP) to its highly electrophilic allylic isomer, dimethylallyl diphosphate (DMAPP).</text>
</comment>
<dbReference type="PANTHER" id="PTHR10885">
    <property type="entry name" value="ISOPENTENYL-DIPHOSPHATE DELTA-ISOMERASE"/>
    <property type="match status" value="1"/>
</dbReference>
<feature type="region of interest" description="Disordered" evidence="3">
    <location>
        <begin position="1"/>
        <end position="23"/>
    </location>
</feature>
<evidence type="ECO:0000313" key="5">
    <source>
        <dbReference type="EMBL" id="KAG2498551.1"/>
    </source>
</evidence>
<evidence type="ECO:0000256" key="3">
    <source>
        <dbReference type="SAM" id="MobiDB-lite"/>
    </source>
</evidence>
<dbReference type="PROSITE" id="PS00893">
    <property type="entry name" value="NUDIX_BOX"/>
    <property type="match status" value="1"/>
</dbReference>
<dbReference type="PROSITE" id="PS51462">
    <property type="entry name" value="NUDIX"/>
    <property type="match status" value="1"/>
</dbReference>
<proteinExistence type="predicted"/>
<dbReference type="SUPFAM" id="SSF55811">
    <property type="entry name" value="Nudix"/>
    <property type="match status" value="1"/>
</dbReference>
<keyword evidence="2" id="KW-0378">Hydrolase</keyword>
<name>A0A836C2Z2_9CHLO</name>
<accession>A0A836C2Z2</accession>
<dbReference type="InterPro" id="IPR020084">
    <property type="entry name" value="NUDIX_hydrolase_CS"/>
</dbReference>
<dbReference type="Gene3D" id="3.90.79.10">
    <property type="entry name" value="Nucleoside Triphosphate Pyrophosphohydrolase"/>
    <property type="match status" value="1"/>
</dbReference>